<sequence>MEVRLILGPNAEKTREKAFDVLIDILRDLDLEEEKNEQAS</sequence>
<dbReference type="Proteomes" id="UP000031982">
    <property type="component" value="Unassembled WGS sequence"/>
</dbReference>
<proteinExistence type="predicted"/>
<organism evidence="1 2">
    <name type="scientific">Bacillus badius</name>
    <dbReference type="NCBI Taxonomy" id="1455"/>
    <lineage>
        <taxon>Bacteria</taxon>
        <taxon>Bacillati</taxon>
        <taxon>Bacillota</taxon>
        <taxon>Bacilli</taxon>
        <taxon>Bacillales</taxon>
        <taxon>Bacillaceae</taxon>
        <taxon>Pseudobacillus</taxon>
    </lineage>
</organism>
<evidence type="ECO:0000313" key="2">
    <source>
        <dbReference type="Proteomes" id="UP000031982"/>
    </source>
</evidence>
<name>A0ABR5ATU1_BACBA</name>
<gene>
    <name evidence="1" type="ORF">SD77_1024</name>
</gene>
<dbReference type="RefSeq" id="WP_255211740.1">
    <property type="nucleotide sequence ID" value="NZ_JARTHD010000065.1"/>
</dbReference>
<reference evidence="1 2" key="1">
    <citation type="submission" date="2015-01" db="EMBL/GenBank/DDBJ databases">
        <title>Genome Assembly of Bacillus badius MTCC 1458.</title>
        <authorList>
            <person name="Verma A."/>
            <person name="Khatri I."/>
            <person name="Mual P."/>
            <person name="Subramanian S."/>
            <person name="Krishnamurthi S."/>
        </authorList>
    </citation>
    <scope>NUCLEOTIDE SEQUENCE [LARGE SCALE GENOMIC DNA]</scope>
    <source>
        <strain evidence="1 2">MTCC 1458</strain>
    </source>
</reference>
<dbReference type="EMBL" id="JXLP01000011">
    <property type="protein sequence ID" value="KIL78045.1"/>
    <property type="molecule type" value="Genomic_DNA"/>
</dbReference>
<keyword evidence="2" id="KW-1185">Reference proteome</keyword>
<comment type="caution">
    <text evidence="1">The sequence shown here is derived from an EMBL/GenBank/DDBJ whole genome shotgun (WGS) entry which is preliminary data.</text>
</comment>
<evidence type="ECO:0000313" key="1">
    <source>
        <dbReference type="EMBL" id="KIL78045.1"/>
    </source>
</evidence>
<accession>A0ABR5ATU1</accession>
<protein>
    <submittedName>
        <fullName evidence="1">Uncharacterized protein</fullName>
    </submittedName>
</protein>